<name>A0A0B7F3H1_THACB</name>
<evidence type="ECO:0000256" key="1">
    <source>
        <dbReference type="SAM" id="MobiDB-lite"/>
    </source>
</evidence>
<feature type="compositionally biased region" description="Acidic residues" evidence="1">
    <location>
        <begin position="174"/>
        <end position="184"/>
    </location>
</feature>
<feature type="region of interest" description="Disordered" evidence="1">
    <location>
        <begin position="167"/>
        <end position="223"/>
    </location>
</feature>
<sequence length="275" mass="29847">MLPSRSSTPRPRQVGISESSLMDYTKDPSTSTDPSWDAMTVGKINREPPCVEQTVADTRPRKRRRITSSSSATTQVDFSMNHSPKQQYHSDIRQHANGSVQLLELGVGTGLQETCQTCRKCISNYYCSRCSIPTCSICTRTCTVAAISTPPTPLLCFSATPSPRLSSNRLPMDDSSDGLEGIDADDLRTRLSRSSNLPTASKRRSSSSEYTSSGRDANNKANDTSWLEELSPGGCGRVICQACVVEDADSHESTCLDCLDGSDFLFSACPTSNSM</sequence>
<feature type="region of interest" description="Disordered" evidence="1">
    <location>
        <begin position="1"/>
        <end position="39"/>
    </location>
</feature>
<evidence type="ECO:0008006" key="4">
    <source>
        <dbReference type="Google" id="ProtNLM"/>
    </source>
</evidence>
<protein>
    <recommendedName>
        <fullName evidence="4">B box-type domain-containing protein</fullName>
    </recommendedName>
</protein>
<proteinExistence type="predicted"/>
<dbReference type="Proteomes" id="UP000059188">
    <property type="component" value="Unassembled WGS sequence"/>
</dbReference>
<keyword evidence="3" id="KW-1185">Reference proteome</keyword>
<evidence type="ECO:0000313" key="3">
    <source>
        <dbReference type="Proteomes" id="UP000059188"/>
    </source>
</evidence>
<reference evidence="2 3" key="1">
    <citation type="submission" date="2014-11" db="EMBL/GenBank/DDBJ databases">
        <authorList>
            <person name="Wibberg Daniel"/>
        </authorList>
    </citation>
    <scope>NUCLEOTIDE SEQUENCE [LARGE SCALE GENOMIC DNA]</scope>
    <source>
        <strain evidence="2">Rhizoctonia solani AG1-IB 7/3/14</strain>
    </source>
</reference>
<feature type="region of interest" description="Disordered" evidence="1">
    <location>
        <begin position="56"/>
        <end position="76"/>
    </location>
</feature>
<gene>
    <name evidence="2" type="ORF">RSOLAG1IB_00592</name>
</gene>
<evidence type="ECO:0000313" key="2">
    <source>
        <dbReference type="EMBL" id="CEL52055.1"/>
    </source>
</evidence>
<feature type="compositionally biased region" description="Polar residues" evidence="1">
    <location>
        <begin position="1"/>
        <end position="34"/>
    </location>
</feature>
<dbReference type="STRING" id="1108050.A0A0B7F3H1"/>
<accession>A0A0B7F3H1</accession>
<dbReference type="OrthoDB" id="3240925at2759"/>
<dbReference type="AlphaFoldDB" id="A0A0B7F3H1"/>
<organism evidence="2 3">
    <name type="scientific">Thanatephorus cucumeris (strain AG1-IB / isolate 7/3/14)</name>
    <name type="common">Lettuce bottom rot fungus</name>
    <name type="synonym">Rhizoctonia solani</name>
    <dbReference type="NCBI Taxonomy" id="1108050"/>
    <lineage>
        <taxon>Eukaryota</taxon>
        <taxon>Fungi</taxon>
        <taxon>Dikarya</taxon>
        <taxon>Basidiomycota</taxon>
        <taxon>Agaricomycotina</taxon>
        <taxon>Agaricomycetes</taxon>
        <taxon>Cantharellales</taxon>
        <taxon>Ceratobasidiaceae</taxon>
        <taxon>Rhizoctonia</taxon>
        <taxon>Rhizoctonia solani AG-1</taxon>
    </lineage>
</organism>
<dbReference type="EMBL" id="LN679100">
    <property type="protein sequence ID" value="CEL52055.1"/>
    <property type="molecule type" value="Genomic_DNA"/>
</dbReference>